<evidence type="ECO:0000256" key="4">
    <source>
        <dbReference type="ARBA" id="ARBA00022771"/>
    </source>
</evidence>
<evidence type="ECO:0000313" key="13">
    <source>
        <dbReference type="EnsemblPlants" id="EMT30068"/>
    </source>
</evidence>
<dbReference type="AlphaFoldDB" id="M8C7L9"/>
<evidence type="ECO:0000256" key="2">
    <source>
        <dbReference type="ARBA" id="ARBA00005694"/>
    </source>
</evidence>
<evidence type="ECO:0000256" key="5">
    <source>
        <dbReference type="ARBA" id="ARBA00022833"/>
    </source>
</evidence>
<evidence type="ECO:0000256" key="1">
    <source>
        <dbReference type="ARBA" id="ARBA00004123"/>
    </source>
</evidence>
<keyword evidence="4" id="KW-0863">Zinc-finger</keyword>
<feature type="region of interest" description="Disordered" evidence="12">
    <location>
        <begin position="128"/>
        <end position="228"/>
    </location>
</feature>
<proteinExistence type="inferred from homology"/>
<evidence type="ECO:0000256" key="10">
    <source>
        <dbReference type="ARBA" id="ARBA00023242"/>
    </source>
</evidence>
<dbReference type="InterPro" id="IPR051140">
    <property type="entry name" value="GATA_TF"/>
</dbReference>
<dbReference type="PROSITE" id="PS50114">
    <property type="entry name" value="GATA_ZN_FINGER_2"/>
    <property type="match status" value="1"/>
</dbReference>
<evidence type="ECO:0000256" key="8">
    <source>
        <dbReference type="ARBA" id="ARBA00023159"/>
    </source>
</evidence>
<protein>
    <submittedName>
        <fullName evidence="13">GATA transcription factor 13</fullName>
    </submittedName>
</protein>
<keyword evidence="10" id="KW-0539">Nucleus</keyword>
<dbReference type="InterPro" id="IPR013088">
    <property type="entry name" value="Znf_NHR/GATA"/>
</dbReference>
<dbReference type="SMART" id="SM00401">
    <property type="entry name" value="ZnF_GATA"/>
    <property type="match status" value="1"/>
</dbReference>
<dbReference type="CDD" id="cd00202">
    <property type="entry name" value="ZnF_GATA"/>
    <property type="match status" value="1"/>
</dbReference>
<keyword evidence="5" id="KW-0862">Zinc</keyword>
<dbReference type="PANTHER" id="PTHR45658:SF131">
    <property type="entry name" value="OS04G0539500 PROTEIN"/>
    <property type="match status" value="1"/>
</dbReference>
<reference evidence="13" key="1">
    <citation type="submission" date="2015-06" db="UniProtKB">
        <authorList>
            <consortium name="EnsemblPlants"/>
        </authorList>
    </citation>
    <scope>IDENTIFICATION</scope>
</reference>
<dbReference type="Gene3D" id="3.30.50.10">
    <property type="entry name" value="Erythroid Transcription Factor GATA-1, subunit A"/>
    <property type="match status" value="1"/>
</dbReference>
<feature type="region of interest" description="Disordered" evidence="12">
    <location>
        <begin position="251"/>
        <end position="291"/>
    </location>
</feature>
<evidence type="ECO:0000256" key="3">
    <source>
        <dbReference type="ARBA" id="ARBA00022723"/>
    </source>
</evidence>
<comment type="similarity">
    <text evidence="2">Belongs to the type IV zinc-finger family. Class A subfamily.</text>
</comment>
<dbReference type="GO" id="GO:0030154">
    <property type="term" value="P:cell differentiation"/>
    <property type="evidence" value="ECO:0007669"/>
    <property type="project" value="TreeGrafter"/>
</dbReference>
<dbReference type="InterPro" id="IPR000679">
    <property type="entry name" value="Znf_GATA"/>
</dbReference>
<evidence type="ECO:0000256" key="9">
    <source>
        <dbReference type="ARBA" id="ARBA00023163"/>
    </source>
</evidence>
<keyword evidence="6" id="KW-0805">Transcription regulation</keyword>
<dbReference type="PROSITE" id="PS00344">
    <property type="entry name" value="GATA_ZN_FINGER_1"/>
    <property type="match status" value="1"/>
</dbReference>
<keyword evidence="7" id="KW-0238">DNA-binding</keyword>
<dbReference type="EnsemblPlants" id="EMT30068">
    <property type="protein sequence ID" value="EMT30068"/>
    <property type="gene ID" value="F775_20887"/>
</dbReference>
<feature type="compositionally biased region" description="Low complexity" evidence="12">
    <location>
        <begin position="212"/>
        <end position="228"/>
    </location>
</feature>
<feature type="compositionally biased region" description="Basic residues" evidence="12">
    <location>
        <begin position="258"/>
        <end position="278"/>
    </location>
</feature>
<dbReference type="GO" id="GO:0043565">
    <property type="term" value="F:sequence-specific DNA binding"/>
    <property type="evidence" value="ECO:0007669"/>
    <property type="project" value="InterPro"/>
</dbReference>
<comment type="function">
    <text evidence="11">Transcriptional activator that specifically binds 5'-GATA-3' or 5'-GAT-3' motifs within gene promoters. May be involved in the regulation of some light-responsive genes.</text>
</comment>
<organism evidence="13">
    <name type="scientific">Aegilops tauschii</name>
    <name type="common">Tausch's goatgrass</name>
    <name type="synonym">Aegilops squarrosa</name>
    <dbReference type="NCBI Taxonomy" id="37682"/>
    <lineage>
        <taxon>Eukaryota</taxon>
        <taxon>Viridiplantae</taxon>
        <taxon>Streptophyta</taxon>
        <taxon>Embryophyta</taxon>
        <taxon>Tracheophyta</taxon>
        <taxon>Spermatophyta</taxon>
        <taxon>Magnoliopsida</taxon>
        <taxon>Liliopsida</taxon>
        <taxon>Poales</taxon>
        <taxon>Poaceae</taxon>
        <taxon>BOP clade</taxon>
        <taxon>Pooideae</taxon>
        <taxon>Triticodae</taxon>
        <taxon>Triticeae</taxon>
        <taxon>Triticinae</taxon>
        <taxon>Aegilops</taxon>
    </lineage>
</organism>
<evidence type="ECO:0000256" key="7">
    <source>
        <dbReference type="ARBA" id="ARBA00023125"/>
    </source>
</evidence>
<feature type="compositionally biased region" description="Basic and acidic residues" evidence="12">
    <location>
        <begin position="9"/>
        <end position="25"/>
    </location>
</feature>
<keyword evidence="8" id="KW-0010">Activator</keyword>
<evidence type="ECO:0000256" key="6">
    <source>
        <dbReference type="ARBA" id="ARBA00023015"/>
    </source>
</evidence>
<evidence type="ECO:0000256" key="12">
    <source>
        <dbReference type="SAM" id="MobiDB-lite"/>
    </source>
</evidence>
<keyword evidence="3" id="KW-0479">Metal-binding</keyword>
<dbReference type="FunFam" id="3.30.50.10:FF:000025">
    <property type="entry name" value="GATA transcription factor"/>
    <property type="match status" value="1"/>
</dbReference>
<dbReference type="GO" id="GO:0005634">
    <property type="term" value="C:nucleus"/>
    <property type="evidence" value="ECO:0007669"/>
    <property type="project" value="UniProtKB-SubCell"/>
</dbReference>
<sequence length="540" mass="59308">MPSYAHHHSSLDERMDALKGSSREEETPDEAAAEAPAAWGFAERDGFSVEDLLDLEEFCEPDRDGADEPEEAPAAAVKEEKLNDGPNQSVVSYELAPPAPPAPEIVALPAHDVEEELEWVSRIMDDSLSELPPQPAPPASMMASLAPRPPQHRLPQRHPQDGAYRALPSMSDPMRTPTICALSTEALVPVKAKRSKRSRASGWSLSGPAPDSTSSSSTTTTSSCSSSASFSPYFLLDTPHFGASELMEEYNILPPPPKKSKHGKSSKQKAKKRGRKPKNLPAPSSAMEAATQSDRRCSHCGVQKTPQWRAGPEGAKTLCNACGVRYKSGRLLPEYRPACSPTYYVPCSFRAHLARYIEECRALAIRRGDEDTDLALQCNEGYLYGVLFSHGRVRSKFHGPSWERLVSDYGVRPRDIMTIRLEHYGTRIGIDFYRVGRGDALSPLPSVVIPGIVVRSLKEFVTFPRTGVLTLEVTLESGDDDIYVSTPCSYFIGLGSRMVFKQEGFSDFLQASSIEVNSLVLITSKKRDGRLVVIFSLLPQ</sequence>
<accession>M8C7L9</accession>
<dbReference type="GO" id="GO:0006355">
    <property type="term" value="P:regulation of DNA-templated transcription"/>
    <property type="evidence" value="ECO:0007669"/>
    <property type="project" value="InterPro"/>
</dbReference>
<dbReference type="Pfam" id="PF00320">
    <property type="entry name" value="GATA"/>
    <property type="match status" value="1"/>
</dbReference>
<dbReference type="GO" id="GO:0008270">
    <property type="term" value="F:zinc ion binding"/>
    <property type="evidence" value="ECO:0007669"/>
    <property type="project" value="UniProtKB-KW"/>
</dbReference>
<feature type="region of interest" description="Disordered" evidence="12">
    <location>
        <begin position="1"/>
        <end position="96"/>
    </location>
</feature>
<dbReference type="PANTHER" id="PTHR45658">
    <property type="entry name" value="GATA TRANSCRIPTION FACTOR"/>
    <property type="match status" value="1"/>
</dbReference>
<name>M8C7L9_AEGTA</name>
<comment type="subcellular location">
    <subcellularLocation>
        <location evidence="1">Nucleus</location>
    </subcellularLocation>
</comment>
<evidence type="ECO:0000256" key="11">
    <source>
        <dbReference type="ARBA" id="ARBA00055020"/>
    </source>
</evidence>
<keyword evidence="9" id="KW-0804">Transcription</keyword>
<dbReference type="SUPFAM" id="SSF57716">
    <property type="entry name" value="Glucocorticoid receptor-like (DNA-binding domain)"/>
    <property type="match status" value="1"/>
</dbReference>